<dbReference type="InterPro" id="IPR010721">
    <property type="entry name" value="UstE-like"/>
</dbReference>
<organism evidence="1 2">
    <name type="scientific">Penicillium atrosanguineum</name>
    <dbReference type="NCBI Taxonomy" id="1132637"/>
    <lineage>
        <taxon>Eukaryota</taxon>
        <taxon>Fungi</taxon>
        <taxon>Dikarya</taxon>
        <taxon>Ascomycota</taxon>
        <taxon>Pezizomycotina</taxon>
        <taxon>Eurotiomycetes</taxon>
        <taxon>Eurotiomycetidae</taxon>
        <taxon>Eurotiales</taxon>
        <taxon>Aspergillaceae</taxon>
        <taxon>Penicillium</taxon>
    </lineage>
</organism>
<dbReference type="GO" id="GO:0016020">
    <property type="term" value="C:membrane"/>
    <property type="evidence" value="ECO:0007669"/>
    <property type="project" value="TreeGrafter"/>
</dbReference>
<reference evidence="1" key="2">
    <citation type="journal article" date="2023" name="IMA Fungus">
        <title>Comparative genomic study of the Penicillium genus elucidates a diverse pangenome and 15 lateral gene transfer events.</title>
        <authorList>
            <person name="Petersen C."/>
            <person name="Sorensen T."/>
            <person name="Nielsen M.R."/>
            <person name="Sondergaard T.E."/>
            <person name="Sorensen J.L."/>
            <person name="Fitzpatrick D.A."/>
            <person name="Frisvad J.C."/>
            <person name="Nielsen K.L."/>
        </authorList>
    </citation>
    <scope>NUCLEOTIDE SEQUENCE</scope>
    <source>
        <strain evidence="1">IBT 21472</strain>
    </source>
</reference>
<gene>
    <name evidence="1" type="ORF">N7476_006633</name>
</gene>
<dbReference type="Pfam" id="PF06966">
    <property type="entry name" value="DUF1295"/>
    <property type="match status" value="1"/>
</dbReference>
<dbReference type="PANTHER" id="PTHR32251">
    <property type="entry name" value="3-OXO-5-ALPHA-STEROID 4-DEHYDROGENASE"/>
    <property type="match status" value="1"/>
</dbReference>
<name>A0A9W9U4P3_9EURO</name>
<dbReference type="Gene3D" id="1.20.120.1630">
    <property type="match status" value="1"/>
</dbReference>
<dbReference type="AlphaFoldDB" id="A0A9W9U4P3"/>
<dbReference type="EMBL" id="JAPZBO010000005">
    <property type="protein sequence ID" value="KAJ5316326.1"/>
    <property type="molecule type" value="Genomic_DNA"/>
</dbReference>
<evidence type="ECO:0000313" key="2">
    <source>
        <dbReference type="Proteomes" id="UP001147746"/>
    </source>
</evidence>
<protein>
    <recommendedName>
        <fullName evidence="3">DUF1295 domain protein</fullName>
    </recommendedName>
</protein>
<keyword evidence="2" id="KW-1185">Reference proteome</keyword>
<dbReference type="OrthoDB" id="67965at2759"/>
<dbReference type="Proteomes" id="UP001147746">
    <property type="component" value="Unassembled WGS sequence"/>
</dbReference>
<accession>A0A9W9U4P3</accession>
<proteinExistence type="predicted"/>
<comment type="caution">
    <text evidence="1">The sequence shown here is derived from an EMBL/GenBank/DDBJ whole genome shotgun (WGS) entry which is preliminary data.</text>
</comment>
<reference evidence="1" key="1">
    <citation type="submission" date="2022-12" db="EMBL/GenBank/DDBJ databases">
        <authorList>
            <person name="Petersen C."/>
        </authorList>
    </citation>
    <scope>NUCLEOTIDE SEQUENCE</scope>
    <source>
        <strain evidence="1">IBT 21472</strain>
    </source>
</reference>
<evidence type="ECO:0008006" key="3">
    <source>
        <dbReference type="Google" id="ProtNLM"/>
    </source>
</evidence>
<sequence length="348" mass="38890">MADSTSLDDRLVDRLTERLRTSSRVASSDFKMTTGDIGILKSTLLPSFGLYSGLSLATFIAAETTTRVELKDWLWPSGQVINAWWSAVGRPMHETGISFSDAWASVSWTQKLLLGGVTLWGARLFARIASRSLARGKDDPRYDAVKKEPGFWKSALFKIFLPEAFVLSLISLPITMPFSMGETTLPLSLNSLGTVRALGVGLFSAGFALEVLADTQLELHRRERDDLCRHGIWSVVRHPNYLGDTLVHLSFAVLNLADSFNPIMFLGPVANYAFLRFIGGDKQTEESQEVRYQVNDPHKYQQLKQWRQEKNSFWPSVRDLINPWALAVVGCGLIGVVVEEMLRTTFTA</sequence>
<dbReference type="PANTHER" id="PTHR32251:SF15">
    <property type="entry name" value="3-OXO-5-ALPHA-STEROID 4-DEHYDROGENASE (DUF1295)"/>
    <property type="match status" value="1"/>
</dbReference>
<evidence type="ECO:0000313" key="1">
    <source>
        <dbReference type="EMBL" id="KAJ5316326.1"/>
    </source>
</evidence>